<evidence type="ECO:0000256" key="5">
    <source>
        <dbReference type="ARBA" id="ARBA00022729"/>
    </source>
</evidence>
<evidence type="ECO:0000313" key="18">
    <source>
        <dbReference type="Proteomes" id="UP001291926"/>
    </source>
</evidence>
<evidence type="ECO:0000256" key="13">
    <source>
        <dbReference type="ARBA" id="ARBA00023180"/>
    </source>
</evidence>
<dbReference type="SUPFAM" id="SSF56112">
    <property type="entry name" value="Protein kinase-like (PK-like)"/>
    <property type="match status" value="1"/>
</dbReference>
<keyword evidence="5" id="KW-0732">Signal</keyword>
<dbReference type="EMBL" id="JAYDYQ010002533">
    <property type="protein sequence ID" value="KAK4485115.1"/>
    <property type="molecule type" value="Genomic_DNA"/>
</dbReference>
<evidence type="ECO:0000256" key="10">
    <source>
        <dbReference type="ARBA" id="ARBA00022989"/>
    </source>
</evidence>
<dbReference type="PROSITE" id="PS00108">
    <property type="entry name" value="PROTEIN_KINASE_ST"/>
    <property type="match status" value="1"/>
</dbReference>
<evidence type="ECO:0000259" key="15">
    <source>
        <dbReference type="PROSITE" id="PS50011"/>
    </source>
</evidence>
<dbReference type="Gene3D" id="3.30.430.20">
    <property type="entry name" value="Gnk2 domain, C-X8-C-X2-C motif"/>
    <property type="match status" value="1"/>
</dbReference>
<dbReference type="SMART" id="SM00220">
    <property type="entry name" value="S_TKc"/>
    <property type="match status" value="1"/>
</dbReference>
<accession>A0ABR0D768</accession>
<dbReference type="PANTHER" id="PTHR27002">
    <property type="entry name" value="RECEPTOR-LIKE SERINE/THREONINE-PROTEIN KINASE SD1-8"/>
    <property type="match status" value="1"/>
</dbReference>
<evidence type="ECO:0000259" key="16">
    <source>
        <dbReference type="PROSITE" id="PS51473"/>
    </source>
</evidence>
<feature type="domain" description="Protein kinase" evidence="15">
    <location>
        <begin position="232"/>
        <end position="447"/>
    </location>
</feature>
<evidence type="ECO:0000256" key="2">
    <source>
        <dbReference type="ARBA" id="ARBA00022527"/>
    </source>
</evidence>
<dbReference type="PROSITE" id="PS51473">
    <property type="entry name" value="GNK2"/>
    <property type="match status" value="1"/>
</dbReference>
<keyword evidence="9" id="KW-0067">ATP-binding</keyword>
<dbReference type="Proteomes" id="UP001291926">
    <property type="component" value="Unassembled WGS sequence"/>
</dbReference>
<keyword evidence="6" id="KW-0677">Repeat</keyword>
<keyword evidence="13" id="KW-0325">Glycoprotein</keyword>
<keyword evidence="3" id="KW-0808">Transferase</keyword>
<feature type="transmembrane region" description="Helical" evidence="14">
    <location>
        <begin position="170"/>
        <end position="191"/>
    </location>
</feature>
<evidence type="ECO:0000256" key="4">
    <source>
        <dbReference type="ARBA" id="ARBA00022692"/>
    </source>
</evidence>
<evidence type="ECO:0000256" key="8">
    <source>
        <dbReference type="ARBA" id="ARBA00022777"/>
    </source>
</evidence>
<keyword evidence="18" id="KW-1185">Reference proteome</keyword>
<dbReference type="InterPro" id="IPR000719">
    <property type="entry name" value="Prot_kinase_dom"/>
</dbReference>
<proteinExistence type="predicted"/>
<name>A0ABR0D768_9LAMI</name>
<keyword evidence="2" id="KW-0723">Serine/threonine-protein kinase</keyword>
<keyword evidence="10 14" id="KW-1133">Transmembrane helix</keyword>
<dbReference type="PANTHER" id="PTHR27002:SF181">
    <property type="entry name" value="RECEPTOR-LIKE SERINE_THREONINE-PROTEIN KINASE"/>
    <property type="match status" value="1"/>
</dbReference>
<evidence type="ECO:0000256" key="14">
    <source>
        <dbReference type="SAM" id="Phobius"/>
    </source>
</evidence>
<keyword evidence="12" id="KW-0675">Receptor</keyword>
<comment type="subcellular location">
    <subcellularLocation>
        <location evidence="1">Membrane</location>
        <topology evidence="1">Single-pass membrane protein</topology>
    </subcellularLocation>
</comment>
<evidence type="ECO:0000256" key="9">
    <source>
        <dbReference type="ARBA" id="ARBA00022840"/>
    </source>
</evidence>
<dbReference type="InterPro" id="IPR002902">
    <property type="entry name" value="GNK2"/>
</dbReference>
<dbReference type="Pfam" id="PF00069">
    <property type="entry name" value="Pkinase"/>
    <property type="match status" value="1"/>
</dbReference>
<dbReference type="Gene3D" id="3.30.200.20">
    <property type="entry name" value="Phosphorylase Kinase, domain 1"/>
    <property type="match status" value="1"/>
</dbReference>
<dbReference type="InterPro" id="IPR038408">
    <property type="entry name" value="GNK2_sf"/>
</dbReference>
<organism evidence="17 18">
    <name type="scientific">Penstemon davidsonii</name>
    <dbReference type="NCBI Taxonomy" id="160366"/>
    <lineage>
        <taxon>Eukaryota</taxon>
        <taxon>Viridiplantae</taxon>
        <taxon>Streptophyta</taxon>
        <taxon>Embryophyta</taxon>
        <taxon>Tracheophyta</taxon>
        <taxon>Spermatophyta</taxon>
        <taxon>Magnoliopsida</taxon>
        <taxon>eudicotyledons</taxon>
        <taxon>Gunneridae</taxon>
        <taxon>Pentapetalae</taxon>
        <taxon>asterids</taxon>
        <taxon>lamiids</taxon>
        <taxon>Lamiales</taxon>
        <taxon>Plantaginaceae</taxon>
        <taxon>Cheloneae</taxon>
        <taxon>Penstemon</taxon>
    </lineage>
</organism>
<dbReference type="PROSITE" id="PS50011">
    <property type="entry name" value="PROTEIN_KINASE_DOM"/>
    <property type="match status" value="1"/>
</dbReference>
<keyword evidence="8" id="KW-0418">Kinase</keyword>
<reference evidence="17 18" key="1">
    <citation type="journal article" date="2023" name="bioRxiv">
        <title>Genome report: Whole genome sequence and annotation of Penstemon davidsonii.</title>
        <authorList>
            <person name="Ostevik K.L."/>
            <person name="Alabady M."/>
            <person name="Zhang M."/>
            <person name="Rausher M.D."/>
        </authorList>
    </citation>
    <scope>NUCLEOTIDE SEQUENCE [LARGE SCALE GENOMIC DNA]</scope>
    <source>
        <strain evidence="17">DNT005</strain>
        <tissue evidence="17">Whole leaf</tissue>
    </source>
</reference>
<protein>
    <submittedName>
        <fullName evidence="17">Uncharacterized protein</fullName>
    </submittedName>
</protein>
<evidence type="ECO:0000313" key="17">
    <source>
        <dbReference type="EMBL" id="KAK4485115.1"/>
    </source>
</evidence>
<feature type="domain" description="Gnk2-homologous" evidence="16">
    <location>
        <begin position="18"/>
        <end position="125"/>
    </location>
</feature>
<evidence type="ECO:0000256" key="12">
    <source>
        <dbReference type="ARBA" id="ARBA00023170"/>
    </source>
</evidence>
<sequence>MLRYSNENIFGPGTLWTDIKYTVRLNKDKALSGDQFMRDLRTLLDDLRLQAASGGSLHKVAAGRRTGPDFQTIYAMVQCTPDLSLDECDICLNSAALDLPRCCNASAGVIVLMPSCYLVYDLYYFYNQSRLEELLRVGPAPIPPPLVPLPSQPVPVPSPQGTGDNNTTRIINVVVSIVAGLLLVAFVGFLVRKRIKQNPEEELEIGEDVDDISVIESLHNDFDKIRVATNDFSQANKLGQGGFGPVNKGKLQNGQEIAVKRLSRNSCQGDLEFKNEVVLLAKLQHGNLVRLLGFSVGGNEKLLVYEFVENASLDHFIFDPTKRSYLDWDRRCKIIKGIIKGLLYLHEDSRLRIIHRDLKASNVLLDGDMNPKIADFGMARLFVTDETQGNTSRIVGTHGYMASEYAMHGQFSVKTDVFSFGVIVLEVISVKKALLSSKWAERGRPPK</sequence>
<keyword evidence="4 14" id="KW-0812">Transmembrane</keyword>
<evidence type="ECO:0000256" key="6">
    <source>
        <dbReference type="ARBA" id="ARBA00022737"/>
    </source>
</evidence>
<dbReference type="InterPro" id="IPR011009">
    <property type="entry name" value="Kinase-like_dom_sf"/>
</dbReference>
<dbReference type="Pfam" id="PF01657">
    <property type="entry name" value="Stress-antifung"/>
    <property type="match status" value="1"/>
</dbReference>
<evidence type="ECO:0000256" key="3">
    <source>
        <dbReference type="ARBA" id="ARBA00022679"/>
    </source>
</evidence>
<evidence type="ECO:0000256" key="1">
    <source>
        <dbReference type="ARBA" id="ARBA00004167"/>
    </source>
</evidence>
<keyword evidence="7" id="KW-0547">Nucleotide-binding</keyword>
<evidence type="ECO:0000256" key="7">
    <source>
        <dbReference type="ARBA" id="ARBA00022741"/>
    </source>
</evidence>
<keyword evidence="11 14" id="KW-0472">Membrane</keyword>
<dbReference type="InterPro" id="IPR008271">
    <property type="entry name" value="Ser/Thr_kinase_AS"/>
</dbReference>
<gene>
    <name evidence="17" type="ORF">RD792_007725</name>
</gene>
<dbReference type="CDD" id="cd23509">
    <property type="entry name" value="Gnk2-like"/>
    <property type="match status" value="1"/>
</dbReference>
<comment type="caution">
    <text evidence="17">The sequence shown here is derived from an EMBL/GenBank/DDBJ whole genome shotgun (WGS) entry which is preliminary data.</text>
</comment>
<dbReference type="Gene3D" id="1.10.510.10">
    <property type="entry name" value="Transferase(Phosphotransferase) domain 1"/>
    <property type="match status" value="1"/>
</dbReference>
<evidence type="ECO:0000256" key="11">
    <source>
        <dbReference type="ARBA" id="ARBA00023136"/>
    </source>
</evidence>